<proteinExistence type="predicted"/>
<dbReference type="AlphaFoldDB" id="C1B6U3"/>
<dbReference type="HOGENOM" id="CLU_033215_0_0_11"/>
<evidence type="ECO:0000313" key="2">
    <source>
        <dbReference type="Proteomes" id="UP000002212"/>
    </source>
</evidence>
<organism evidence="1 2">
    <name type="scientific">Rhodococcus opacus (strain B4)</name>
    <dbReference type="NCBI Taxonomy" id="632772"/>
    <lineage>
        <taxon>Bacteria</taxon>
        <taxon>Bacillati</taxon>
        <taxon>Actinomycetota</taxon>
        <taxon>Actinomycetes</taxon>
        <taxon>Mycobacteriales</taxon>
        <taxon>Nocardiaceae</taxon>
        <taxon>Rhodococcus</taxon>
    </lineage>
</organism>
<name>C1B6U3_RHOOB</name>
<reference evidence="1 2" key="1">
    <citation type="submission" date="2009-03" db="EMBL/GenBank/DDBJ databases">
        <title>Comparison of the complete genome sequences of Rhodococcus erythropolis PR4 and Rhodococcus opacus B4.</title>
        <authorList>
            <person name="Takarada H."/>
            <person name="Sekine M."/>
            <person name="Hosoyama A."/>
            <person name="Yamada R."/>
            <person name="Fujisawa T."/>
            <person name="Omata S."/>
            <person name="Shimizu A."/>
            <person name="Tsukatani N."/>
            <person name="Tanikawa S."/>
            <person name="Fujita N."/>
            <person name="Harayama S."/>
        </authorList>
    </citation>
    <scope>NUCLEOTIDE SEQUENCE [LARGE SCALE GENOMIC DNA]</scope>
    <source>
        <strain evidence="1 2">B4</strain>
    </source>
</reference>
<dbReference type="Pfam" id="PF16868">
    <property type="entry name" value="NMT1_3"/>
    <property type="match status" value="1"/>
</dbReference>
<dbReference type="Gene3D" id="3.40.190.10">
    <property type="entry name" value="Periplasmic binding protein-like II"/>
    <property type="match status" value="2"/>
</dbReference>
<accession>C1B6U3</accession>
<dbReference type="InterPro" id="IPR019546">
    <property type="entry name" value="TAT_signal_bac_arc"/>
</dbReference>
<dbReference type="NCBIfam" id="TIGR01409">
    <property type="entry name" value="TAT_signal_seq"/>
    <property type="match status" value="1"/>
</dbReference>
<evidence type="ECO:0008006" key="3">
    <source>
        <dbReference type="Google" id="ProtNLM"/>
    </source>
</evidence>
<dbReference type="PROSITE" id="PS51257">
    <property type="entry name" value="PROKAR_LIPOPROTEIN"/>
    <property type="match status" value="1"/>
</dbReference>
<dbReference type="PROSITE" id="PS51318">
    <property type="entry name" value="TAT"/>
    <property type="match status" value="1"/>
</dbReference>
<dbReference type="InterPro" id="IPR006311">
    <property type="entry name" value="TAT_signal"/>
</dbReference>
<dbReference type="InterPro" id="IPR011852">
    <property type="entry name" value="TRAP_TAXI"/>
</dbReference>
<dbReference type="NCBIfam" id="TIGR02122">
    <property type="entry name" value="TRAP_TAXI"/>
    <property type="match status" value="1"/>
</dbReference>
<dbReference type="RefSeq" id="WP_012690349.1">
    <property type="nucleotide sequence ID" value="NC_012522.1"/>
</dbReference>
<dbReference type="SUPFAM" id="SSF53850">
    <property type="entry name" value="Periplasmic binding protein-like II"/>
    <property type="match status" value="1"/>
</dbReference>
<dbReference type="PANTHER" id="PTHR42941">
    <property type="entry name" value="SLL1037 PROTEIN"/>
    <property type="match status" value="1"/>
</dbReference>
<dbReference type="STRING" id="632772.ROP_31490"/>
<dbReference type="PATRIC" id="fig|632772.20.peg.3296"/>
<dbReference type="EMBL" id="AP011115">
    <property type="protein sequence ID" value="BAH51396.1"/>
    <property type="molecule type" value="Genomic_DNA"/>
</dbReference>
<sequence>MISRRQFLGGVAATATLAACARPQPAGAYEIASGERDGFQATFAELLADAATDAGGDLRLAVRYTTGSLENLSLLASGEVLVGLTLADSAAEATTPLLAIGRVYENYFQCAVPMQSPFRSMNDLRGQAISLGAAGSGTAQTGRRVLEASGLTVDDVTIRPVSLTTVLDSLRDGTVAAALWAGGVPTPAAIPRPGHGPDGGIRLLDLSAEYVQMRARYGPMYEPVSVPARAYGDTAETPTVGVPSLLVASPDLPDAVAGALVDILIDRAQDLIPPDTVGAQFLDVRSLIQTAGIPRHPGAVEAYRRHHG</sequence>
<dbReference type="KEGG" id="rop:ROP_31490"/>
<dbReference type="PANTHER" id="PTHR42941:SF1">
    <property type="entry name" value="SLL1037 PROTEIN"/>
    <property type="match status" value="1"/>
</dbReference>
<gene>
    <name evidence="1" type="ordered locus">ROP_31490</name>
</gene>
<dbReference type="OrthoDB" id="5582316at2"/>
<evidence type="ECO:0000313" key="1">
    <source>
        <dbReference type="EMBL" id="BAH51396.1"/>
    </source>
</evidence>
<dbReference type="Proteomes" id="UP000002212">
    <property type="component" value="Chromosome"/>
</dbReference>
<protein>
    <recommendedName>
        <fullName evidence="3">TRAP transporter substrate-binding protein</fullName>
    </recommendedName>
</protein>